<sequence>MPVFKYISKRLKWNDPVIVMPYGGYASDQVIHAQARVLEDEGIRHSETDSALRNLYNSFKRFESDEKKGMKVKAKWGDQEKVLISDKEGYVYLDEALNEPLSHDETLWIPVTYQLMEGSEIIYQTTSQVMKPSPNAEFGVISDLDDTVIQTGVSSTLKWRLLVNSLMRHSHNRMPLEGAQEFYKLLHRGRSGYATNPFFYLSNSPWNIHNYLCAFLKKYDFPTGPVLLRDIGISWPRKKSFMEGNKYLKVKHILETYPSIPFILIGDAAEIDADIYLKIARTFPKQIKAIYIRAVKKQSLIKRVENMIEANTDIKVMLVRENQEAIEHARENGFIR</sequence>
<gene>
    <name evidence="2" type="ORF">E1163_27415</name>
</gene>
<keyword evidence="3" id="KW-1185">Reference proteome</keyword>
<dbReference type="Proteomes" id="UP000798808">
    <property type="component" value="Unassembled WGS sequence"/>
</dbReference>
<protein>
    <submittedName>
        <fullName evidence="2">DUF2183 domain-containing protein</fullName>
    </submittedName>
</protein>
<accession>A0ABW9RWU0</accession>
<proteinExistence type="predicted"/>
<name>A0ABW9RWU0_9BACT</name>
<organism evidence="2 3">
    <name type="scientific">Fulvivirga kasyanovii</name>
    <dbReference type="NCBI Taxonomy" id="396812"/>
    <lineage>
        <taxon>Bacteria</taxon>
        <taxon>Pseudomonadati</taxon>
        <taxon>Bacteroidota</taxon>
        <taxon>Cytophagia</taxon>
        <taxon>Cytophagales</taxon>
        <taxon>Fulvivirgaceae</taxon>
        <taxon>Fulvivirga</taxon>
    </lineage>
</organism>
<dbReference type="InterPro" id="IPR019236">
    <property type="entry name" value="APP1_cat"/>
</dbReference>
<dbReference type="InterPro" id="IPR052935">
    <property type="entry name" value="Mg2+_PAP"/>
</dbReference>
<feature type="domain" description="Phosphatidate phosphatase APP1 catalytic" evidence="1">
    <location>
        <begin position="138"/>
        <end position="293"/>
    </location>
</feature>
<evidence type="ECO:0000313" key="3">
    <source>
        <dbReference type="Proteomes" id="UP000798808"/>
    </source>
</evidence>
<evidence type="ECO:0000313" key="2">
    <source>
        <dbReference type="EMBL" id="MTI28719.1"/>
    </source>
</evidence>
<comment type="caution">
    <text evidence="2">The sequence shown here is derived from an EMBL/GenBank/DDBJ whole genome shotgun (WGS) entry which is preliminary data.</text>
</comment>
<dbReference type="PANTHER" id="PTHR28208">
    <property type="entry name" value="PHOSPHATIDATE PHOSPHATASE APP1"/>
    <property type="match status" value="1"/>
</dbReference>
<evidence type="ECO:0000259" key="1">
    <source>
        <dbReference type="Pfam" id="PF09949"/>
    </source>
</evidence>
<dbReference type="EMBL" id="SMLW01000671">
    <property type="protein sequence ID" value="MTI28719.1"/>
    <property type="molecule type" value="Genomic_DNA"/>
</dbReference>
<dbReference type="Pfam" id="PF09949">
    <property type="entry name" value="APP1_cat"/>
    <property type="match status" value="1"/>
</dbReference>
<reference evidence="2 3" key="1">
    <citation type="submission" date="2019-02" db="EMBL/GenBank/DDBJ databases">
        <authorList>
            <person name="Goldberg S.R."/>
            <person name="Haltli B.A."/>
            <person name="Correa H."/>
            <person name="Russell K.G."/>
        </authorList>
    </citation>
    <scope>NUCLEOTIDE SEQUENCE [LARGE SCALE GENOMIC DNA]</scope>
    <source>
        <strain evidence="2 3">JCM 16186</strain>
    </source>
</reference>
<dbReference type="PANTHER" id="PTHR28208:SF3">
    <property type="entry name" value="PHOSPHATIDATE PHOSPHATASE APP1"/>
    <property type="match status" value="1"/>
</dbReference>
<dbReference type="RefSeq" id="WP_155176519.1">
    <property type="nucleotide sequence ID" value="NZ_BAAAFL010000049.1"/>
</dbReference>